<feature type="compositionally biased region" description="Basic and acidic residues" evidence="9">
    <location>
        <begin position="515"/>
        <end position="524"/>
    </location>
</feature>
<evidence type="ECO:0000256" key="3">
    <source>
        <dbReference type="ARBA" id="ARBA00022695"/>
    </source>
</evidence>
<dbReference type="GO" id="GO:0006396">
    <property type="term" value="P:RNA processing"/>
    <property type="evidence" value="ECO:0007669"/>
    <property type="project" value="InterPro"/>
</dbReference>
<dbReference type="PROSITE" id="PS51657">
    <property type="entry name" value="PSRV_HELICASE"/>
    <property type="match status" value="1"/>
</dbReference>
<dbReference type="GO" id="GO:0008174">
    <property type="term" value="F:mRNA methyltransferase activity"/>
    <property type="evidence" value="ECO:0007669"/>
    <property type="project" value="UniProtKB-UniRule"/>
</dbReference>
<dbReference type="PROSITE" id="PS50507">
    <property type="entry name" value="RDRP_SSRNA_POS"/>
    <property type="match status" value="1"/>
</dbReference>
<reference evidence="13" key="1">
    <citation type="submission" date="2020-11" db="EMBL/GenBank/DDBJ databases">
        <authorList>
            <person name="Bejerman N."/>
        </authorList>
    </citation>
    <scope>NUCLEOTIDE SEQUENCE</scope>
    <source>
        <strain evidence="13">Yuc</strain>
    </source>
</reference>
<dbReference type="Pfam" id="PF01660">
    <property type="entry name" value="Vmethyltransf"/>
    <property type="match status" value="1"/>
</dbReference>
<organism evidence="13">
    <name type="scientific">Yucca alphaflexivirus 1</name>
    <dbReference type="NCBI Taxonomy" id="2794423"/>
    <lineage>
        <taxon>Viruses</taxon>
        <taxon>Riboviria</taxon>
        <taxon>Orthornavirae</taxon>
        <taxon>Kitrinoviricota</taxon>
        <taxon>Alsuviricetes</taxon>
        <taxon>Tymovirales</taxon>
        <taxon>Alphaflexiviridae</taxon>
    </lineage>
</organism>
<evidence type="ECO:0000256" key="4">
    <source>
        <dbReference type="ARBA" id="ARBA00022741"/>
    </source>
</evidence>
<dbReference type="GO" id="GO:0039694">
    <property type="term" value="P:viral RNA genome replication"/>
    <property type="evidence" value="ECO:0007669"/>
    <property type="project" value="InterPro"/>
</dbReference>
<dbReference type="InterPro" id="IPR002588">
    <property type="entry name" value="Alphavirus-like_MT_dom"/>
</dbReference>
<dbReference type="GO" id="GO:0003968">
    <property type="term" value="F:RNA-directed RNA polymerase activity"/>
    <property type="evidence" value="ECO:0007669"/>
    <property type="project" value="UniProtKB-KW"/>
</dbReference>
<evidence type="ECO:0000256" key="1">
    <source>
        <dbReference type="ARBA" id="ARBA00022484"/>
    </source>
</evidence>
<evidence type="ECO:0000259" key="10">
    <source>
        <dbReference type="PROSITE" id="PS50507"/>
    </source>
</evidence>
<keyword evidence="7" id="KW-0693">Viral RNA replication</keyword>
<proteinExistence type="predicted"/>
<keyword evidence="5" id="KW-0378">Hydrolase</keyword>
<feature type="domain" description="Alphavirus-like MT" evidence="12">
    <location>
        <begin position="60"/>
        <end position="230"/>
    </location>
</feature>
<feature type="compositionally biased region" description="Low complexity" evidence="9">
    <location>
        <begin position="429"/>
        <end position="446"/>
    </location>
</feature>
<dbReference type="InterPro" id="IPR027351">
    <property type="entry name" value="(+)RNA_virus_helicase_core_dom"/>
</dbReference>
<dbReference type="GO" id="GO:0016787">
    <property type="term" value="F:hydrolase activity"/>
    <property type="evidence" value="ECO:0007669"/>
    <property type="project" value="UniProtKB-KW"/>
</dbReference>
<dbReference type="SUPFAM" id="SSF56672">
    <property type="entry name" value="DNA/RNA polymerases"/>
    <property type="match status" value="1"/>
</dbReference>
<dbReference type="EMBL" id="MW328742">
    <property type="protein sequence ID" value="QQG34620.1"/>
    <property type="molecule type" value="Genomic_RNA"/>
</dbReference>
<feature type="domain" description="RdRp catalytic" evidence="10">
    <location>
        <begin position="1163"/>
        <end position="1270"/>
    </location>
</feature>
<feature type="region of interest" description="Disordered" evidence="9">
    <location>
        <begin position="515"/>
        <end position="536"/>
    </location>
</feature>
<evidence type="ECO:0000256" key="6">
    <source>
        <dbReference type="ARBA" id="ARBA00022840"/>
    </source>
</evidence>
<feature type="domain" description="(+)RNA virus helicase C-terminal" evidence="11">
    <location>
        <begin position="630"/>
        <end position="925"/>
    </location>
</feature>
<feature type="compositionally biased region" description="Pro residues" evidence="9">
    <location>
        <begin position="461"/>
        <end position="473"/>
    </location>
</feature>
<sequence>MAMLRSALDRLSDASVKATLNEEAYSQVVRPVLKDIRSTNPFAVPLNAADSLEKLGIGTDPMACAMHTHAAAKAIETDLLRSAGYMLPKDRPVTLLFLKRSKIQILRRSEALCIMHNQIIEPRDIQRYDKTTIVDDYCRIETDYALMADALHFLHPLDVLRIFEHSPELHTLVATMVLPPEALHKHPSAWPDIYSINYSFGGFQYLPGSHGGASYHHEFSQLQWLEAGWLTKGDLTLTIQMLESKGANHLFIITRGDLHTPAVRSFHENDMVLLPQIFLPPKANVNAPVPKAFAMKMLMYTQSLKQVKMQDIWAKMRQLLPSATLDRWEPQVLVHCANYFFFLGNATNLNSNALSLSWPAWMKPLLDCKSSIQQFFRSLVGDSPFDQFLRALDWTPFTYSLQVKRLEFFSDHFTNRKPKKPREKIPGYRLRQQLPELPLGPGTLEESTTEPSAPEKNQRSPPNPNPSPPPKSNPLPQAQPKSEMPPAPGPAFKFAEHVDHSSEPSFTFWFEPNEPRIEKCDDPSRASTSASALGPDPLIEANSTPLPWAAWTQVLTGAGFDCSEVQRDPNGDAILPVTEINPGLPAADISDTIPTELLEVFARMKRKVTPITMQGQRAAAYASDLKNARVGALLKTQPLDWRAALSLKCEQGDRLFPGVVIHGCGGSGKSYALQDFIHKFPKYHGLMTIICPTTELMHDWSSKCPTLDSRRIRTFEKALLQGSTPVVVFDDYGKIPAGFIETYLRHHPSVEFVVLTGDSRQSVHYESNQDATSAHLEPAVDYFAKYCSYYLNCTHRNPKALANLLSVYSNKQTPFRVTQSSKFQPGWATLVPSTVKQMSYKDMGVKSYTYTGCQGLSVEKVQIVLDNDTCACSSRAFYTALSRAKSDIHFINTGPNSAEYWSKLDQTPYLKTFLDLARSQAMAKVVESEPVVPEPVPRTHLPVENPNCLLDQKKDELKDKHDRELYTARHGATNCVQTQDPLVQLFQHQQSKDEALMEVTMDKRIHTSTPEKNELEFYQKSDLGDVLFLNYKKAMGLPNEPVPFDEDLWRACRAEIQHTFMQKPAHMLANAGKRHDPDFGLNRVDLFLKSQWKTKIDAIGENLVKPGQTIASFAQQTVMVFGTMARYLRRQRDHFKPKNILINCEITPDKLDDWVLSNWSFGGKAFTNDFTEFDQSQDGSMLQFEVIKAKYFSVPAPIIDAYIFIKTHAQVWVGVLAIMRLTGEGPTFDANTECNIAFQHTKHFIPPASAQLYAGDDSAMDCVPVVKPSFNLLRDKFTLKSKEKEFAQKPGDWAEFCGWLVTPAGLIKEPLKLHATTELHSRVKVNPEFARSFAQDCYRTYVKGDALYDLLTEDEIALHQTTARKLIKMGLKFPGLEAVLRPLQEADAT</sequence>
<dbReference type="InterPro" id="IPR007094">
    <property type="entry name" value="RNA-dir_pol_PSvirus"/>
</dbReference>
<keyword evidence="2" id="KW-0808">Transferase</keyword>
<protein>
    <submittedName>
        <fullName evidence="13">RdRp</fullName>
    </submittedName>
</protein>
<evidence type="ECO:0000256" key="5">
    <source>
        <dbReference type="ARBA" id="ARBA00022801"/>
    </source>
</evidence>
<accession>A0A7T5QZC9</accession>
<evidence type="ECO:0000256" key="8">
    <source>
        <dbReference type="ARBA" id="ARBA00025585"/>
    </source>
</evidence>
<evidence type="ECO:0000259" key="12">
    <source>
        <dbReference type="PROSITE" id="PS51743"/>
    </source>
</evidence>
<evidence type="ECO:0000259" key="11">
    <source>
        <dbReference type="PROSITE" id="PS51657"/>
    </source>
</evidence>
<keyword evidence="6" id="KW-0067">ATP-binding</keyword>
<name>A0A7T5QZC9_9VIRU</name>
<dbReference type="GO" id="GO:0016556">
    <property type="term" value="P:mRNA modification"/>
    <property type="evidence" value="ECO:0007669"/>
    <property type="project" value="InterPro"/>
</dbReference>
<dbReference type="Pfam" id="PF01443">
    <property type="entry name" value="Viral_helicase1"/>
    <property type="match status" value="1"/>
</dbReference>
<dbReference type="CDD" id="cd23246">
    <property type="entry name" value="Alphaflexiviridae_RdRp"/>
    <property type="match status" value="1"/>
</dbReference>
<keyword evidence="3" id="KW-0548">Nucleotidyltransferase</keyword>
<dbReference type="InterPro" id="IPR001788">
    <property type="entry name" value="RNA-dep_RNA_pol_alsuvir"/>
</dbReference>
<dbReference type="PROSITE" id="PS51743">
    <property type="entry name" value="ALPHAVIRUS_MT"/>
    <property type="match status" value="1"/>
</dbReference>
<dbReference type="InterPro" id="IPR043502">
    <property type="entry name" value="DNA/RNA_pol_sf"/>
</dbReference>
<evidence type="ECO:0000256" key="9">
    <source>
        <dbReference type="SAM" id="MobiDB-lite"/>
    </source>
</evidence>
<dbReference type="SUPFAM" id="SSF52540">
    <property type="entry name" value="P-loop containing nucleoside triphosphate hydrolases"/>
    <property type="match status" value="1"/>
</dbReference>
<comment type="function">
    <text evidence="8">RNA replication. The central part of this protein possibly functions as an ATP-binding helicase.</text>
</comment>
<evidence type="ECO:0000313" key="13">
    <source>
        <dbReference type="EMBL" id="QQG34620.1"/>
    </source>
</evidence>
<dbReference type="GO" id="GO:0005524">
    <property type="term" value="F:ATP binding"/>
    <property type="evidence" value="ECO:0007669"/>
    <property type="project" value="UniProtKB-KW"/>
</dbReference>
<dbReference type="GO" id="GO:0006351">
    <property type="term" value="P:DNA-templated transcription"/>
    <property type="evidence" value="ECO:0007669"/>
    <property type="project" value="InterPro"/>
</dbReference>
<feature type="region of interest" description="Disordered" evidence="9">
    <location>
        <begin position="417"/>
        <end position="494"/>
    </location>
</feature>
<evidence type="ECO:0000256" key="2">
    <source>
        <dbReference type="ARBA" id="ARBA00022679"/>
    </source>
</evidence>
<dbReference type="GO" id="GO:0003723">
    <property type="term" value="F:RNA binding"/>
    <property type="evidence" value="ECO:0007669"/>
    <property type="project" value="InterPro"/>
</dbReference>
<dbReference type="InterPro" id="IPR027417">
    <property type="entry name" value="P-loop_NTPase"/>
</dbReference>
<evidence type="ECO:0000256" key="7">
    <source>
        <dbReference type="ARBA" id="ARBA00022953"/>
    </source>
</evidence>
<keyword evidence="1" id="KW-0696">RNA-directed RNA polymerase</keyword>
<dbReference type="Pfam" id="PF00978">
    <property type="entry name" value="RdRP_2"/>
    <property type="match status" value="1"/>
</dbReference>
<keyword evidence="4" id="KW-0547">Nucleotide-binding</keyword>